<dbReference type="Pfam" id="PF01936">
    <property type="entry name" value="NYN"/>
    <property type="match status" value="1"/>
</dbReference>
<dbReference type="EMBL" id="CM002869">
    <property type="protein sequence ID" value="KFK42975.1"/>
    <property type="molecule type" value="Genomic_DNA"/>
</dbReference>
<proteinExistence type="predicted"/>
<dbReference type="InterPro" id="IPR024768">
    <property type="entry name" value="Marf1"/>
</dbReference>
<evidence type="ECO:0000259" key="1">
    <source>
        <dbReference type="Pfam" id="PF01936"/>
    </source>
</evidence>
<dbReference type="GO" id="GO:0005777">
    <property type="term" value="C:peroxisome"/>
    <property type="evidence" value="ECO:0007669"/>
    <property type="project" value="InterPro"/>
</dbReference>
<organism evidence="2 3">
    <name type="scientific">Arabis alpina</name>
    <name type="common">Alpine rock-cress</name>
    <dbReference type="NCBI Taxonomy" id="50452"/>
    <lineage>
        <taxon>Eukaryota</taxon>
        <taxon>Viridiplantae</taxon>
        <taxon>Streptophyta</taxon>
        <taxon>Embryophyta</taxon>
        <taxon>Tracheophyta</taxon>
        <taxon>Spermatophyta</taxon>
        <taxon>Magnoliopsida</taxon>
        <taxon>eudicotyledons</taxon>
        <taxon>Gunneridae</taxon>
        <taxon>Pentapetalae</taxon>
        <taxon>rosids</taxon>
        <taxon>malvids</taxon>
        <taxon>Brassicales</taxon>
        <taxon>Brassicaceae</taxon>
        <taxon>Arabideae</taxon>
        <taxon>Arabis</taxon>
    </lineage>
</organism>
<dbReference type="CDD" id="cd10910">
    <property type="entry name" value="PIN_limkain_b1_N_like"/>
    <property type="match status" value="1"/>
</dbReference>
<keyword evidence="3" id="KW-1185">Reference proteome</keyword>
<dbReference type="OrthoDB" id="1113968at2759"/>
<dbReference type="Proteomes" id="UP000029120">
    <property type="component" value="Chromosome 1"/>
</dbReference>
<dbReference type="GO" id="GO:0010468">
    <property type="term" value="P:regulation of gene expression"/>
    <property type="evidence" value="ECO:0007669"/>
    <property type="project" value="InterPro"/>
</dbReference>
<name>A0A087HLH3_ARAAL</name>
<feature type="domain" description="NYN" evidence="1">
    <location>
        <begin position="28"/>
        <end position="154"/>
    </location>
</feature>
<evidence type="ECO:0000313" key="2">
    <source>
        <dbReference type="EMBL" id="KFK42975.1"/>
    </source>
</evidence>
<dbReference type="InterPro" id="IPR021139">
    <property type="entry name" value="NYN"/>
</dbReference>
<evidence type="ECO:0000313" key="3">
    <source>
        <dbReference type="Proteomes" id="UP000029120"/>
    </source>
</evidence>
<dbReference type="Gramene" id="KFK42975">
    <property type="protein sequence ID" value="KFK42975"/>
    <property type="gene ID" value="AALP_AA1G063500"/>
</dbReference>
<sequence length="203" mass="22787">MSGKSRDELDASLLVDYPSTPMVVTKSTCVFWDVDDCPIPNGLDPNLAYQNIKSSLVNNLYDGSLEIKLYGEKKPFSDDFMLDNEITFVHKAKEGVLPARVMLLDIVTWARRHPPSYENYRQSFVLVMSQDLIRDAMLVDTLDSLYKRAYDVLVAQSDEVALTLGPNSRVLPFKVPSVWIWTSLVAGDQPIFGQGEGYCGGRQ</sequence>
<reference evidence="3" key="1">
    <citation type="journal article" date="2015" name="Nat. Plants">
        <title>Genome expansion of Arabis alpina linked with retrotransposition and reduced symmetric DNA methylation.</title>
        <authorList>
            <person name="Willing E.M."/>
            <person name="Rawat V."/>
            <person name="Mandakova T."/>
            <person name="Maumus F."/>
            <person name="James G.V."/>
            <person name="Nordstroem K.J."/>
            <person name="Becker C."/>
            <person name="Warthmann N."/>
            <person name="Chica C."/>
            <person name="Szarzynska B."/>
            <person name="Zytnicki M."/>
            <person name="Albani M.C."/>
            <person name="Kiefer C."/>
            <person name="Bergonzi S."/>
            <person name="Castaings L."/>
            <person name="Mateos J.L."/>
            <person name="Berns M.C."/>
            <person name="Bujdoso N."/>
            <person name="Piofczyk T."/>
            <person name="de Lorenzo L."/>
            <person name="Barrero-Sicilia C."/>
            <person name="Mateos I."/>
            <person name="Piednoel M."/>
            <person name="Hagmann J."/>
            <person name="Chen-Min-Tao R."/>
            <person name="Iglesias-Fernandez R."/>
            <person name="Schuster S.C."/>
            <person name="Alonso-Blanco C."/>
            <person name="Roudier F."/>
            <person name="Carbonero P."/>
            <person name="Paz-Ares J."/>
            <person name="Davis S.J."/>
            <person name="Pecinka A."/>
            <person name="Quesneville H."/>
            <person name="Colot V."/>
            <person name="Lysak M.A."/>
            <person name="Weigel D."/>
            <person name="Coupland G."/>
            <person name="Schneeberger K."/>
        </authorList>
    </citation>
    <scope>NUCLEOTIDE SEQUENCE [LARGE SCALE GENOMIC DNA]</scope>
    <source>
        <strain evidence="3">cv. Pajares</strain>
    </source>
</reference>
<accession>A0A087HLH3</accession>
<gene>
    <name evidence="2" type="ordered locus">AALP_Aa1g063500</name>
</gene>
<dbReference type="PANTHER" id="PTHR14379">
    <property type="entry name" value="LIMKAIN B LKAP"/>
    <property type="match status" value="1"/>
</dbReference>
<dbReference type="PANTHER" id="PTHR14379:SF7">
    <property type="entry name" value="ENDONUCLEASE OR GLYCOSYL HYDROLASE-RELATED"/>
    <property type="match status" value="1"/>
</dbReference>
<dbReference type="GO" id="GO:0004540">
    <property type="term" value="F:RNA nuclease activity"/>
    <property type="evidence" value="ECO:0007669"/>
    <property type="project" value="InterPro"/>
</dbReference>
<protein>
    <recommendedName>
        <fullName evidence="1">NYN domain-containing protein</fullName>
    </recommendedName>
</protein>
<dbReference type="AlphaFoldDB" id="A0A087HLH3"/>